<comment type="cofactor">
    <cofactor evidence="1 9">
        <name>pyridoxal 5'-phosphate</name>
        <dbReference type="ChEBI" id="CHEBI:597326"/>
    </cofactor>
</comment>
<name>A0A388SB52_9BURK</name>
<proteinExistence type="inferred from homology"/>
<dbReference type="UniPathway" id="UPA00031">
    <property type="reaction ID" value="UER00012"/>
</dbReference>
<dbReference type="Pfam" id="PF00155">
    <property type="entry name" value="Aminotran_1_2"/>
    <property type="match status" value="1"/>
</dbReference>
<dbReference type="InterPro" id="IPR005861">
    <property type="entry name" value="HisP_aminotrans"/>
</dbReference>
<dbReference type="GO" id="GO:0030170">
    <property type="term" value="F:pyridoxal phosphate binding"/>
    <property type="evidence" value="ECO:0007669"/>
    <property type="project" value="InterPro"/>
</dbReference>
<keyword evidence="6 9" id="KW-0808">Transferase</keyword>
<keyword evidence="9" id="KW-0028">Amino-acid biosynthesis</keyword>
<evidence type="ECO:0000256" key="5">
    <source>
        <dbReference type="ARBA" id="ARBA00022576"/>
    </source>
</evidence>
<keyword evidence="12" id="KW-1185">Reference proteome</keyword>
<comment type="subunit">
    <text evidence="4 9">Homodimer.</text>
</comment>
<sequence length="373" mass="40295">MSDNLSAPSYIRGIEPYKAGKPISELAREKGLQPENILKLASNENPLGAPESALQAVREAATAHNVALYPDGNAYNLKHAIAKRLGVPAEWIIVGNGSDELMGLTCEALLEPGAKSVYSQFYFSVYRIDTLACGGTPVEVPAKGFAIDLDAIAKAVTPEVRVVFLTTPNNPTGLTISQADFEAFLGKIPPSVTVVLDEAYREFVPEEDRIDSIALVKKYPNLFVTRTFSKAYGLAGLRVGFGVNSSELPELVNRIRPPFNCNTLAQAAAAGCVNDQAFLDRVYEMNRSGVKQLEDGFSSLNLEFVPTKSNFVLVHIGPKAAELNQALLDRGIIIRPCASFGLPEWIRVSVGTADQNERFLAALKELLAKLSAA</sequence>
<reference evidence="11 12" key="1">
    <citation type="journal article" date="2018" name="Int. J. Syst. Evol. Microbiol.">
        <title>Mesosutterella multiformis gen. nov., sp. nov., a member of the family Sutterellaceae and Sutterella megalosphaeroides sp. nov., isolated from human faeces.</title>
        <authorList>
            <person name="Sakamoto M."/>
            <person name="Ikeyama N."/>
            <person name="Kunihiro T."/>
            <person name="Iino T."/>
            <person name="Yuki M."/>
            <person name="Ohkuma M."/>
        </authorList>
    </citation>
    <scope>NUCLEOTIDE SEQUENCE [LARGE SCALE GENOMIC DNA]</scope>
    <source>
        <strain evidence="11 12">4NBBH2</strain>
    </source>
</reference>
<protein>
    <recommendedName>
        <fullName evidence="9">Histidinol-phosphate aminotransferase</fullName>
        <ecNumber evidence="9">2.6.1.9</ecNumber>
    </recommendedName>
    <alternativeName>
        <fullName evidence="9">Imidazole acetol-phosphate transaminase</fullName>
    </alternativeName>
</protein>
<evidence type="ECO:0000259" key="10">
    <source>
        <dbReference type="Pfam" id="PF00155"/>
    </source>
</evidence>
<feature type="modified residue" description="N6-(pyridoxal phosphate)lysine" evidence="9">
    <location>
        <position position="230"/>
    </location>
</feature>
<evidence type="ECO:0000256" key="9">
    <source>
        <dbReference type="HAMAP-Rule" id="MF_01023"/>
    </source>
</evidence>
<dbReference type="InterPro" id="IPR015424">
    <property type="entry name" value="PyrdxlP-dep_Trfase"/>
</dbReference>
<evidence type="ECO:0000256" key="8">
    <source>
        <dbReference type="ARBA" id="ARBA00047481"/>
    </source>
</evidence>
<evidence type="ECO:0000256" key="6">
    <source>
        <dbReference type="ARBA" id="ARBA00022679"/>
    </source>
</evidence>
<dbReference type="RefSeq" id="WP_174703612.1">
    <property type="nucleotide sequence ID" value="NZ_BGZJ01000001.1"/>
</dbReference>
<dbReference type="InterPro" id="IPR001917">
    <property type="entry name" value="Aminotrans_II_pyridoxalP_BS"/>
</dbReference>
<evidence type="ECO:0000313" key="12">
    <source>
        <dbReference type="Proteomes" id="UP000266091"/>
    </source>
</evidence>
<comment type="caution">
    <text evidence="11">The sequence shown here is derived from an EMBL/GenBank/DDBJ whole genome shotgun (WGS) entry which is preliminary data.</text>
</comment>
<dbReference type="InterPro" id="IPR015422">
    <property type="entry name" value="PyrdxlP-dep_Trfase_small"/>
</dbReference>
<keyword evidence="7 9" id="KW-0663">Pyridoxal phosphate</keyword>
<dbReference type="Gene3D" id="3.40.640.10">
    <property type="entry name" value="Type I PLP-dependent aspartate aminotransferase-like (Major domain)"/>
    <property type="match status" value="1"/>
</dbReference>
<organism evidence="11 12">
    <name type="scientific">Mesosutterella multiformis</name>
    <dbReference type="NCBI Taxonomy" id="2259133"/>
    <lineage>
        <taxon>Bacteria</taxon>
        <taxon>Pseudomonadati</taxon>
        <taxon>Pseudomonadota</taxon>
        <taxon>Betaproteobacteria</taxon>
        <taxon>Burkholderiales</taxon>
        <taxon>Sutterellaceae</taxon>
        <taxon>Mesosutterella</taxon>
    </lineage>
</organism>
<evidence type="ECO:0000256" key="7">
    <source>
        <dbReference type="ARBA" id="ARBA00022898"/>
    </source>
</evidence>
<dbReference type="HAMAP" id="MF_01023">
    <property type="entry name" value="HisC_aminotrans_2"/>
    <property type="match status" value="1"/>
</dbReference>
<comment type="catalytic activity">
    <reaction evidence="8 9">
        <text>L-histidinol phosphate + 2-oxoglutarate = 3-(imidazol-4-yl)-2-oxopropyl phosphate + L-glutamate</text>
        <dbReference type="Rhea" id="RHEA:23744"/>
        <dbReference type="ChEBI" id="CHEBI:16810"/>
        <dbReference type="ChEBI" id="CHEBI:29985"/>
        <dbReference type="ChEBI" id="CHEBI:57766"/>
        <dbReference type="ChEBI" id="CHEBI:57980"/>
        <dbReference type="EC" id="2.6.1.9"/>
    </reaction>
</comment>
<dbReference type="AlphaFoldDB" id="A0A388SB52"/>
<gene>
    <name evidence="11" type="primary">hisC2</name>
    <name evidence="9" type="synonym">hisC</name>
    <name evidence="11" type="ORF">MESMUL_08910</name>
</gene>
<evidence type="ECO:0000256" key="1">
    <source>
        <dbReference type="ARBA" id="ARBA00001933"/>
    </source>
</evidence>
<evidence type="ECO:0000256" key="2">
    <source>
        <dbReference type="ARBA" id="ARBA00005011"/>
    </source>
</evidence>
<evidence type="ECO:0000313" key="11">
    <source>
        <dbReference type="EMBL" id="GBO93537.1"/>
    </source>
</evidence>
<dbReference type="Proteomes" id="UP000266091">
    <property type="component" value="Unassembled WGS sequence"/>
</dbReference>
<feature type="domain" description="Aminotransferase class I/classII large" evidence="10">
    <location>
        <begin position="36"/>
        <end position="363"/>
    </location>
</feature>
<dbReference type="EMBL" id="BGZJ01000001">
    <property type="protein sequence ID" value="GBO93537.1"/>
    <property type="molecule type" value="Genomic_DNA"/>
</dbReference>
<dbReference type="PANTHER" id="PTHR43643">
    <property type="entry name" value="HISTIDINOL-PHOSPHATE AMINOTRANSFERASE 2"/>
    <property type="match status" value="1"/>
</dbReference>
<dbReference type="EC" id="2.6.1.9" evidence="9"/>
<dbReference type="GO" id="GO:0004400">
    <property type="term" value="F:histidinol-phosphate transaminase activity"/>
    <property type="evidence" value="ECO:0007669"/>
    <property type="project" value="UniProtKB-UniRule"/>
</dbReference>
<evidence type="ECO:0000256" key="4">
    <source>
        <dbReference type="ARBA" id="ARBA00011738"/>
    </source>
</evidence>
<dbReference type="PROSITE" id="PS00599">
    <property type="entry name" value="AA_TRANSFER_CLASS_2"/>
    <property type="match status" value="1"/>
</dbReference>
<dbReference type="GO" id="GO:0000105">
    <property type="term" value="P:L-histidine biosynthetic process"/>
    <property type="evidence" value="ECO:0007669"/>
    <property type="project" value="UniProtKB-UniRule"/>
</dbReference>
<dbReference type="InterPro" id="IPR015421">
    <property type="entry name" value="PyrdxlP-dep_Trfase_major"/>
</dbReference>
<dbReference type="InterPro" id="IPR050106">
    <property type="entry name" value="HistidinolP_aminotransfase"/>
</dbReference>
<keyword evidence="9" id="KW-0368">Histidine biosynthesis</keyword>
<comment type="pathway">
    <text evidence="2 9">Amino-acid biosynthesis; L-histidine biosynthesis; L-histidine from 5-phospho-alpha-D-ribose 1-diphosphate: step 7/9.</text>
</comment>
<dbReference type="NCBIfam" id="TIGR01141">
    <property type="entry name" value="hisC"/>
    <property type="match status" value="1"/>
</dbReference>
<dbReference type="SUPFAM" id="SSF53383">
    <property type="entry name" value="PLP-dependent transferases"/>
    <property type="match status" value="1"/>
</dbReference>
<keyword evidence="5 9" id="KW-0032">Aminotransferase</keyword>
<dbReference type="Gene3D" id="3.90.1150.10">
    <property type="entry name" value="Aspartate Aminotransferase, domain 1"/>
    <property type="match status" value="1"/>
</dbReference>
<accession>A0A401LJF9</accession>
<evidence type="ECO:0000256" key="3">
    <source>
        <dbReference type="ARBA" id="ARBA00007970"/>
    </source>
</evidence>
<comment type="similarity">
    <text evidence="3 9">Belongs to the class-II pyridoxal-phosphate-dependent aminotransferase family. Histidinol-phosphate aminotransferase subfamily.</text>
</comment>
<dbReference type="CDD" id="cd00609">
    <property type="entry name" value="AAT_like"/>
    <property type="match status" value="1"/>
</dbReference>
<dbReference type="PANTHER" id="PTHR43643:SF3">
    <property type="entry name" value="HISTIDINOL-PHOSPHATE AMINOTRANSFERASE"/>
    <property type="match status" value="1"/>
</dbReference>
<dbReference type="InterPro" id="IPR004839">
    <property type="entry name" value="Aminotransferase_I/II_large"/>
</dbReference>
<accession>A0A388SB52</accession>